<keyword evidence="3" id="KW-1185">Reference proteome</keyword>
<dbReference type="PANTHER" id="PTHR34289:SF8">
    <property type="entry name" value="DUF819 DOMAIN-CONTAINING PROTEIN"/>
    <property type="match status" value="1"/>
</dbReference>
<accession>A0A939IHC8</accession>
<dbReference type="RefSeq" id="WP_206558701.1">
    <property type="nucleotide sequence ID" value="NZ_JAFKCZ010000001.1"/>
</dbReference>
<feature type="transmembrane region" description="Helical" evidence="1">
    <location>
        <begin position="347"/>
        <end position="369"/>
    </location>
</feature>
<feature type="transmembrane region" description="Helical" evidence="1">
    <location>
        <begin position="267"/>
        <end position="287"/>
    </location>
</feature>
<feature type="transmembrane region" description="Helical" evidence="1">
    <location>
        <begin position="90"/>
        <end position="112"/>
    </location>
</feature>
<keyword evidence="1" id="KW-1133">Transmembrane helix</keyword>
<evidence type="ECO:0000313" key="3">
    <source>
        <dbReference type="Proteomes" id="UP000664303"/>
    </source>
</evidence>
<keyword evidence="1" id="KW-0472">Membrane</keyword>
<name>A0A939IHC8_9GAMM</name>
<sequence length="374" mass="38777">MTPPDNMLALCAVLFGLAWLGFWLDTNAIGKRTSGVVWVLAGAMLLSNTGLIPLEHAVYNFIHASLVPLAIPLLLMKADLRRIFRESGRVMITFCIASAATVTGAVVGYFLLDLGDIGAKVAGVYTGGWIGGAVNFLAVSQAVEMSPQEFSESISASSVVSITALTILVTLPSFALLGRFLSPGNTAGPGPVPGDHGAASPPLLRLTHVCAALAISFAICAVSKAFAEYLSVPGYSILFITLLSIVLANLAPGACARLSGEFEIGMLLMYLFFAAVGAGTDATTFIASALNLFVYGMLIITLHLAIVIISARVLRISLPEAIVASGAALVGPAPTAAIAVSRGWTELITPGIMCGIFGYVIGTFIGVWVTSILS</sequence>
<keyword evidence="1" id="KW-0812">Transmembrane</keyword>
<proteinExistence type="predicted"/>
<dbReference type="EMBL" id="JAFKCZ010000001">
    <property type="protein sequence ID" value="MBN7795269.1"/>
    <property type="molecule type" value="Genomic_DNA"/>
</dbReference>
<dbReference type="Pfam" id="PF05684">
    <property type="entry name" value="DUF819"/>
    <property type="match status" value="1"/>
</dbReference>
<feature type="transmembrane region" description="Helical" evidence="1">
    <location>
        <begin position="233"/>
        <end position="255"/>
    </location>
</feature>
<comment type="caution">
    <text evidence="2">The sequence shown here is derived from an EMBL/GenBank/DDBJ whole genome shotgun (WGS) entry which is preliminary data.</text>
</comment>
<feature type="transmembrane region" description="Helical" evidence="1">
    <location>
        <begin position="206"/>
        <end position="227"/>
    </location>
</feature>
<dbReference type="PANTHER" id="PTHR34289">
    <property type="entry name" value="PROTEIN, PUTATIVE (DUF819)-RELATED"/>
    <property type="match status" value="1"/>
</dbReference>
<organism evidence="2 3">
    <name type="scientific">Parahaliea mediterranea</name>
    <dbReference type="NCBI Taxonomy" id="651086"/>
    <lineage>
        <taxon>Bacteria</taxon>
        <taxon>Pseudomonadati</taxon>
        <taxon>Pseudomonadota</taxon>
        <taxon>Gammaproteobacteria</taxon>
        <taxon>Cellvibrionales</taxon>
        <taxon>Halieaceae</taxon>
        <taxon>Parahaliea</taxon>
    </lineage>
</organism>
<dbReference type="InterPro" id="IPR008537">
    <property type="entry name" value="DUF819"/>
</dbReference>
<protein>
    <submittedName>
        <fullName evidence="2">DUF819 family protein</fullName>
    </submittedName>
</protein>
<feature type="transmembrane region" description="Helical" evidence="1">
    <location>
        <begin position="321"/>
        <end position="341"/>
    </location>
</feature>
<dbReference type="AlphaFoldDB" id="A0A939IHC8"/>
<evidence type="ECO:0000313" key="2">
    <source>
        <dbReference type="EMBL" id="MBN7795269.1"/>
    </source>
</evidence>
<dbReference type="Proteomes" id="UP000664303">
    <property type="component" value="Unassembled WGS sequence"/>
</dbReference>
<feature type="transmembrane region" description="Helical" evidence="1">
    <location>
        <begin position="6"/>
        <end position="24"/>
    </location>
</feature>
<reference evidence="2" key="1">
    <citation type="submission" date="2021-02" db="EMBL/GenBank/DDBJ databases">
        <title>PHA producing bacteria isolated from coastal sediment in Guangdong, Shenzhen.</title>
        <authorList>
            <person name="Zheng W."/>
            <person name="Yu S."/>
            <person name="Huang Y."/>
        </authorList>
    </citation>
    <scope>NUCLEOTIDE SEQUENCE</scope>
    <source>
        <strain evidence="2">TN14-10</strain>
    </source>
</reference>
<feature type="transmembrane region" description="Helical" evidence="1">
    <location>
        <begin position="60"/>
        <end position="78"/>
    </location>
</feature>
<feature type="transmembrane region" description="Helical" evidence="1">
    <location>
        <begin position="293"/>
        <end position="314"/>
    </location>
</feature>
<gene>
    <name evidence="2" type="ORF">JYP50_01615</name>
</gene>
<feature type="transmembrane region" description="Helical" evidence="1">
    <location>
        <begin position="36"/>
        <end position="54"/>
    </location>
</feature>
<evidence type="ECO:0000256" key="1">
    <source>
        <dbReference type="SAM" id="Phobius"/>
    </source>
</evidence>
<feature type="transmembrane region" description="Helical" evidence="1">
    <location>
        <begin position="154"/>
        <end position="177"/>
    </location>
</feature>